<dbReference type="NCBIfam" id="TIGR03178">
    <property type="entry name" value="allantoinase"/>
    <property type="match status" value="1"/>
</dbReference>
<dbReference type="Pfam" id="PF01979">
    <property type="entry name" value="Amidohydro_1"/>
    <property type="match status" value="1"/>
</dbReference>
<dbReference type="SUPFAM" id="SSF51556">
    <property type="entry name" value="Metallo-dependent hydrolases"/>
    <property type="match status" value="1"/>
</dbReference>
<dbReference type="GO" id="GO:0004038">
    <property type="term" value="F:allantoinase activity"/>
    <property type="evidence" value="ECO:0000318"/>
    <property type="project" value="GO_Central"/>
</dbReference>
<dbReference type="GO" id="GO:0000256">
    <property type="term" value="P:allantoin catabolic process"/>
    <property type="evidence" value="ECO:0007669"/>
    <property type="project" value="UniProtKB-UniPathway"/>
</dbReference>
<reference evidence="14 16" key="2">
    <citation type="journal article" date="2018" name="Plant J.">
        <title>The Physcomitrella patens chromosome-scale assembly reveals moss genome structure and evolution.</title>
        <authorList>
            <person name="Lang D."/>
            <person name="Ullrich K.K."/>
            <person name="Murat F."/>
            <person name="Fuchs J."/>
            <person name="Jenkins J."/>
            <person name="Haas F.B."/>
            <person name="Piednoel M."/>
            <person name="Gundlach H."/>
            <person name="Van Bel M."/>
            <person name="Meyberg R."/>
            <person name="Vives C."/>
            <person name="Morata J."/>
            <person name="Symeonidi A."/>
            <person name="Hiss M."/>
            <person name="Muchero W."/>
            <person name="Kamisugi Y."/>
            <person name="Saleh O."/>
            <person name="Blanc G."/>
            <person name="Decker E.L."/>
            <person name="van Gessel N."/>
            <person name="Grimwood J."/>
            <person name="Hayes R.D."/>
            <person name="Graham S.W."/>
            <person name="Gunter L.E."/>
            <person name="McDaniel S.F."/>
            <person name="Hoernstein S.N.W."/>
            <person name="Larsson A."/>
            <person name="Li F.W."/>
            <person name="Perroud P.F."/>
            <person name="Phillips J."/>
            <person name="Ranjan P."/>
            <person name="Rokshar D.S."/>
            <person name="Rothfels C.J."/>
            <person name="Schneider L."/>
            <person name="Shu S."/>
            <person name="Stevenson D.W."/>
            <person name="Thummler F."/>
            <person name="Tillich M."/>
            <person name="Villarreal Aguilar J.C."/>
            <person name="Widiez T."/>
            <person name="Wong G.K."/>
            <person name="Wymore A."/>
            <person name="Zhang Y."/>
            <person name="Zimmer A.D."/>
            <person name="Quatrano R.S."/>
            <person name="Mayer K.F.X."/>
            <person name="Goodstein D."/>
            <person name="Casacuberta J.M."/>
            <person name="Vandepoele K."/>
            <person name="Reski R."/>
            <person name="Cuming A.C."/>
            <person name="Tuskan G.A."/>
            <person name="Maumus F."/>
            <person name="Salse J."/>
            <person name="Schmutz J."/>
            <person name="Rensing S.A."/>
        </authorList>
    </citation>
    <scope>NUCLEOTIDE SEQUENCE [LARGE SCALE GENOMIC DNA]</scope>
    <source>
        <strain evidence="15 16">cv. Gransden 2004</strain>
    </source>
</reference>
<comment type="catalytic activity">
    <reaction evidence="1">
        <text>(S)-allantoin + H2O = allantoate + H(+)</text>
        <dbReference type="Rhea" id="RHEA:17029"/>
        <dbReference type="ChEBI" id="CHEBI:15377"/>
        <dbReference type="ChEBI" id="CHEBI:15378"/>
        <dbReference type="ChEBI" id="CHEBI:15678"/>
        <dbReference type="ChEBI" id="CHEBI:17536"/>
        <dbReference type="EC" id="3.5.2.5"/>
    </reaction>
</comment>
<proteinExistence type="inferred from homology"/>
<dbReference type="PANTHER" id="PTHR43668">
    <property type="entry name" value="ALLANTOINASE"/>
    <property type="match status" value="1"/>
</dbReference>
<dbReference type="eggNOG" id="KOG2584">
    <property type="taxonomic scope" value="Eukaryota"/>
</dbReference>
<keyword evidence="11" id="KW-0472">Membrane</keyword>
<dbReference type="GO" id="GO:0050897">
    <property type="term" value="F:cobalt ion binding"/>
    <property type="evidence" value="ECO:0007669"/>
    <property type="project" value="InterPro"/>
</dbReference>
<dbReference type="Gramene" id="Pp3c17_10590V3.4">
    <property type="protein sequence ID" value="Pp3c17_10590V3.4"/>
    <property type="gene ID" value="Pp3c17_10590"/>
</dbReference>
<comment type="cofactor">
    <cofactor evidence="2">
        <name>Zn(2+)</name>
        <dbReference type="ChEBI" id="CHEBI:29105"/>
    </cofactor>
</comment>
<reference evidence="14 16" key="1">
    <citation type="journal article" date="2008" name="Science">
        <title>The Physcomitrella genome reveals evolutionary insights into the conquest of land by plants.</title>
        <authorList>
            <person name="Rensing S."/>
            <person name="Lang D."/>
            <person name="Zimmer A."/>
            <person name="Terry A."/>
            <person name="Salamov A."/>
            <person name="Shapiro H."/>
            <person name="Nishiyama T."/>
            <person name="Perroud P.-F."/>
            <person name="Lindquist E."/>
            <person name="Kamisugi Y."/>
            <person name="Tanahashi T."/>
            <person name="Sakakibara K."/>
            <person name="Fujita T."/>
            <person name="Oishi K."/>
            <person name="Shin-I T."/>
            <person name="Kuroki Y."/>
            <person name="Toyoda A."/>
            <person name="Suzuki Y."/>
            <person name="Hashimoto A."/>
            <person name="Yamaguchi K."/>
            <person name="Sugano A."/>
            <person name="Kohara Y."/>
            <person name="Fujiyama A."/>
            <person name="Anterola A."/>
            <person name="Aoki S."/>
            <person name="Ashton N."/>
            <person name="Barbazuk W.B."/>
            <person name="Barker E."/>
            <person name="Bennetzen J."/>
            <person name="Bezanilla M."/>
            <person name="Blankenship R."/>
            <person name="Cho S.H."/>
            <person name="Dutcher S."/>
            <person name="Estelle M."/>
            <person name="Fawcett J.A."/>
            <person name="Gundlach H."/>
            <person name="Hanada K."/>
            <person name="Heyl A."/>
            <person name="Hicks K.A."/>
            <person name="Hugh J."/>
            <person name="Lohr M."/>
            <person name="Mayer K."/>
            <person name="Melkozernov A."/>
            <person name="Murata T."/>
            <person name="Nelson D."/>
            <person name="Pils B."/>
            <person name="Prigge M."/>
            <person name="Reiss B."/>
            <person name="Renner T."/>
            <person name="Rombauts S."/>
            <person name="Rushton P."/>
            <person name="Sanderfoot A."/>
            <person name="Schween G."/>
            <person name="Shiu S.-H."/>
            <person name="Stueber K."/>
            <person name="Theodoulou F.L."/>
            <person name="Tu H."/>
            <person name="Van de Peer Y."/>
            <person name="Verrier P.J."/>
            <person name="Waters E."/>
            <person name="Wood A."/>
            <person name="Yang L."/>
            <person name="Cove D."/>
            <person name="Cuming A."/>
            <person name="Hasebe M."/>
            <person name="Lucas S."/>
            <person name="Mishler D.B."/>
            <person name="Reski R."/>
            <person name="Grigoriev I."/>
            <person name="Quatrano R.S."/>
            <person name="Boore J.L."/>
        </authorList>
    </citation>
    <scope>NUCLEOTIDE SEQUENCE [LARGE SCALE GENOMIC DNA]</scope>
    <source>
        <strain evidence="15 16">cv. Gransden 2004</strain>
    </source>
</reference>
<accession>A9SQV7</accession>
<gene>
    <name evidence="15" type="primary">LOC112294576</name>
    <name evidence="14" type="ORF">PHYPA_021900</name>
</gene>
<evidence type="ECO:0000256" key="8">
    <source>
        <dbReference type="ARBA" id="ARBA00022801"/>
    </source>
</evidence>
<dbReference type="EnsemblPlants" id="Pp3c17_10590V3.1">
    <property type="protein sequence ID" value="Pp3c17_10590V3.1"/>
    <property type="gene ID" value="Pp3c17_10590"/>
</dbReference>
<dbReference type="InterPro" id="IPR032466">
    <property type="entry name" value="Metal_Hydrolase"/>
</dbReference>
<evidence type="ECO:0000313" key="15">
    <source>
        <dbReference type="EnsemblPlants" id="Pp3c17_10590V3.1"/>
    </source>
</evidence>
<evidence type="ECO:0000256" key="3">
    <source>
        <dbReference type="ARBA" id="ARBA00004968"/>
    </source>
</evidence>
<dbReference type="Proteomes" id="UP000006727">
    <property type="component" value="Chromosome 17"/>
</dbReference>
<dbReference type="STRING" id="3218.A9SQV7"/>
<dbReference type="InterPro" id="IPR002195">
    <property type="entry name" value="Dihydroorotase_CS"/>
</dbReference>
<feature type="domain" description="Allantoinase composite" evidence="13">
    <location>
        <begin position="49"/>
        <end position="103"/>
    </location>
</feature>
<dbReference type="InterPro" id="IPR050138">
    <property type="entry name" value="DHOase/Allantoinase_Hydrolase"/>
</dbReference>
<dbReference type="GO" id="GO:0006145">
    <property type="term" value="P:purine nucleobase catabolic process"/>
    <property type="evidence" value="ECO:0000318"/>
    <property type="project" value="GO_Central"/>
</dbReference>
<dbReference type="RefSeq" id="XP_024400956.1">
    <property type="nucleotide sequence ID" value="XM_024545188.2"/>
</dbReference>
<comment type="similarity">
    <text evidence="4">Belongs to the metallo-dependent hydrolases superfamily. Allantoinase family.</text>
</comment>
<evidence type="ECO:0000313" key="14">
    <source>
        <dbReference type="EMBL" id="PNR36050.1"/>
    </source>
</evidence>
<dbReference type="UniPathway" id="UPA00395">
    <property type="reaction ID" value="UER00653"/>
</dbReference>
<reference evidence="15" key="3">
    <citation type="submission" date="2020-12" db="UniProtKB">
        <authorList>
            <consortium name="EnsemblPlants"/>
        </authorList>
    </citation>
    <scope>IDENTIFICATION</scope>
</reference>
<dbReference type="PANTHER" id="PTHR43668:SF2">
    <property type="entry name" value="ALLANTOINASE"/>
    <property type="match status" value="1"/>
</dbReference>
<evidence type="ECO:0000259" key="12">
    <source>
        <dbReference type="Pfam" id="PF01979"/>
    </source>
</evidence>
<evidence type="ECO:0000256" key="5">
    <source>
        <dbReference type="ARBA" id="ARBA00011881"/>
    </source>
</evidence>
<evidence type="ECO:0000256" key="11">
    <source>
        <dbReference type="SAM" id="Phobius"/>
    </source>
</evidence>
<dbReference type="OMA" id="HICHVSH"/>
<dbReference type="FunFam" id="3.20.20.140:FF:000032">
    <property type="entry name" value="Allantoinase Dal1"/>
    <property type="match status" value="1"/>
</dbReference>
<evidence type="ECO:0000256" key="10">
    <source>
        <dbReference type="ARBA" id="ARBA00053421"/>
    </source>
</evidence>
<dbReference type="InterPro" id="IPR011059">
    <property type="entry name" value="Metal-dep_hydrolase_composite"/>
</dbReference>
<evidence type="ECO:0000256" key="4">
    <source>
        <dbReference type="ARBA" id="ARBA00010368"/>
    </source>
</evidence>
<keyword evidence="11" id="KW-1133">Transmembrane helix</keyword>
<dbReference type="GO" id="GO:0008270">
    <property type="term" value="F:zinc ion binding"/>
    <property type="evidence" value="ECO:0007669"/>
    <property type="project" value="InterPro"/>
</dbReference>
<evidence type="ECO:0000256" key="9">
    <source>
        <dbReference type="ARBA" id="ARBA00022833"/>
    </source>
</evidence>
<feature type="transmembrane region" description="Helical" evidence="11">
    <location>
        <begin position="12"/>
        <end position="31"/>
    </location>
</feature>
<dbReference type="OrthoDB" id="10258955at2759"/>
<evidence type="ECO:0000259" key="13">
    <source>
        <dbReference type="Pfam" id="PF24890"/>
    </source>
</evidence>
<evidence type="ECO:0000256" key="2">
    <source>
        <dbReference type="ARBA" id="ARBA00001947"/>
    </source>
</evidence>
<dbReference type="Gene3D" id="3.20.20.140">
    <property type="entry name" value="Metal-dependent hydrolases"/>
    <property type="match status" value="1"/>
</dbReference>
<evidence type="ECO:0000256" key="1">
    <source>
        <dbReference type="ARBA" id="ARBA00001756"/>
    </source>
</evidence>
<dbReference type="EC" id="3.5.2.5" evidence="6"/>
<dbReference type="Gramene" id="Pp3c17_10590V3.1">
    <property type="protein sequence ID" value="Pp3c17_10590V3.1"/>
    <property type="gene ID" value="Pp3c17_10590"/>
</dbReference>
<dbReference type="InterPro" id="IPR018228">
    <property type="entry name" value="DNase_TatD-rel_CS"/>
</dbReference>
<evidence type="ECO:0000313" key="16">
    <source>
        <dbReference type="Proteomes" id="UP000006727"/>
    </source>
</evidence>
<dbReference type="PaxDb" id="3218-PP1S105_151V6.1"/>
<name>A9SQV7_PHYPA</name>
<dbReference type="InterPro" id="IPR006680">
    <property type="entry name" value="Amidohydro-rel"/>
</dbReference>
<dbReference type="SUPFAM" id="SSF51338">
    <property type="entry name" value="Composite domain of metallo-dependent hydrolases"/>
    <property type="match status" value="1"/>
</dbReference>
<evidence type="ECO:0000256" key="7">
    <source>
        <dbReference type="ARBA" id="ARBA00022723"/>
    </source>
</evidence>
<comment type="function">
    <text evidence="10">Catalyzes the conversion of allantoin (5-ureidohydantoin) to allantoate by hydrolytic cleavage of the five-member hydantoin ring. Catalyzes the first step of the ureide allantoin degradation followed by the sequential activity of AAH, UGLYAH and UAH which allows a complete purine breakdown without the intermediate generation of urea.</text>
</comment>
<comment type="subunit">
    <text evidence="5">Homotetramer.</text>
</comment>
<keyword evidence="7" id="KW-0479">Metal-binding</keyword>
<comment type="pathway">
    <text evidence="3">Nitrogen metabolism; (S)-allantoin degradation; allantoate from (S)-allantoin: step 1/1.</text>
</comment>
<keyword evidence="8" id="KW-0378">Hydrolase</keyword>
<dbReference type="InterPro" id="IPR017593">
    <property type="entry name" value="Allantoinase"/>
</dbReference>
<protein>
    <recommendedName>
        <fullName evidence="6">allantoinase</fullName>
        <ecNumber evidence="6">3.5.2.5</ecNumber>
    </recommendedName>
</protein>
<feature type="domain" description="Amidohydrolase-related" evidence="12">
    <location>
        <begin position="104"/>
        <end position="499"/>
    </location>
</feature>
<dbReference type="EnsemblPlants" id="Pp3c17_10590V3.4">
    <property type="protein sequence ID" value="Pp3c17_10590V3.4"/>
    <property type="gene ID" value="Pp3c17_10590"/>
</dbReference>
<dbReference type="GO" id="GO:0005737">
    <property type="term" value="C:cytoplasm"/>
    <property type="evidence" value="ECO:0000318"/>
    <property type="project" value="GO_Central"/>
</dbReference>
<organism evidence="14">
    <name type="scientific">Physcomitrium patens</name>
    <name type="common">Spreading-leaved earth moss</name>
    <name type="synonym">Physcomitrella patens</name>
    <dbReference type="NCBI Taxonomy" id="3218"/>
    <lineage>
        <taxon>Eukaryota</taxon>
        <taxon>Viridiplantae</taxon>
        <taxon>Streptophyta</taxon>
        <taxon>Embryophyta</taxon>
        <taxon>Bryophyta</taxon>
        <taxon>Bryophytina</taxon>
        <taxon>Bryopsida</taxon>
        <taxon>Funariidae</taxon>
        <taxon>Funariales</taxon>
        <taxon>Funariaceae</taxon>
        <taxon>Physcomitrium</taxon>
    </lineage>
</organism>
<keyword evidence="11" id="KW-0812">Transmembrane</keyword>
<dbReference type="Pfam" id="PF24890">
    <property type="entry name" value="ALN_composite"/>
    <property type="match status" value="1"/>
</dbReference>
<dbReference type="EMBL" id="ABEU02000017">
    <property type="protein sequence ID" value="PNR36050.1"/>
    <property type="molecule type" value="Genomic_DNA"/>
</dbReference>
<dbReference type="PROSITE" id="PS01137">
    <property type="entry name" value="TATD_1"/>
    <property type="match status" value="1"/>
</dbReference>
<dbReference type="GeneID" id="112294576"/>
<dbReference type="PROSITE" id="PS00482">
    <property type="entry name" value="DIHYDROOROTASE_1"/>
    <property type="match status" value="1"/>
</dbReference>
<keyword evidence="9" id="KW-0862">Zinc</keyword>
<dbReference type="InterPro" id="IPR056854">
    <property type="entry name" value="ALN_composite"/>
</dbReference>
<sequence length="529" mass="57998">MASGNLFRLLLRGWNIPLFVFTVGCTLVYLLNFENAHVLQRNEGCSLLSETHFVLYSKRVVTPAGIGPYAVEVEGERIISMTKRSEAPKSAGGKPRVLDYGNAVIMPGLIDAHVHINEPGRTEWEGFLTGTMAAAAGGTTTIVDMPLNNHPTTTTKEHLEEKKEAAKGKLYVDTGFWGGLVPENAHNASVLEDLFEAGALGLKAFLCPSGIDDFPAVTAKQIKASLPVLAKYRRPVLVHQEVTDPSAVPSDLMPGEPQSNARDYMRYLSSRPLSWEREGVRQLMEVAKDTKPGGVAEGAHVHVVHLTDAEDSLDHVKAAKAEGSSVTVETCPHYLSFAAEDVPEGATQYKCAPPLRDARHRELLWKALLNGDIDMITTDHSPSTLALKLLEEGDFLKAWGGISGIQFSLPATWSHGHARGMTIEQLSKRWSTVPAKMVNLPRKGSLEFGKDADIVVWDPEASFFINSTYPIYFKNKVAPYIGHRYSGKVITTFVRGRQVFEEGRHAKKPCGAMINPVLIIERSGNELLN</sequence>
<evidence type="ECO:0000256" key="6">
    <source>
        <dbReference type="ARBA" id="ARBA00012863"/>
    </source>
</evidence>
<keyword evidence="16" id="KW-1185">Reference proteome</keyword>
<dbReference type="AlphaFoldDB" id="A9SQV7"/>